<keyword evidence="2 7" id="KW-0813">Transport</keyword>
<dbReference type="Pfam" id="PF13715">
    <property type="entry name" value="CarbopepD_reg_2"/>
    <property type="match status" value="1"/>
</dbReference>
<keyword evidence="5 7" id="KW-0472">Membrane</keyword>
<dbReference type="NCBIfam" id="TIGR04056">
    <property type="entry name" value="OMP_RagA_SusC"/>
    <property type="match status" value="1"/>
</dbReference>
<dbReference type="InterPro" id="IPR008969">
    <property type="entry name" value="CarboxyPept-like_regulatory"/>
</dbReference>
<evidence type="ECO:0000256" key="2">
    <source>
        <dbReference type="ARBA" id="ARBA00022448"/>
    </source>
</evidence>
<dbReference type="AlphaFoldDB" id="A0A1G9W7N4"/>
<evidence type="ECO:0000256" key="6">
    <source>
        <dbReference type="ARBA" id="ARBA00023237"/>
    </source>
</evidence>
<keyword evidence="4 7" id="KW-0812">Transmembrane</keyword>
<dbReference type="InterPro" id="IPR012910">
    <property type="entry name" value="Plug_dom"/>
</dbReference>
<evidence type="ECO:0000313" key="9">
    <source>
        <dbReference type="EMBL" id="SDM80532.1"/>
    </source>
</evidence>
<evidence type="ECO:0000256" key="5">
    <source>
        <dbReference type="ARBA" id="ARBA00023136"/>
    </source>
</evidence>
<dbReference type="InterPro" id="IPR037066">
    <property type="entry name" value="Plug_dom_sf"/>
</dbReference>
<keyword evidence="10" id="KW-1185">Reference proteome</keyword>
<proteinExistence type="inferred from homology"/>
<sequence length="1177" mass="131454">MKLKAFNLGMLCSWLPTKFLLIVKLIIIILTASLLQVSAAGFAQKITLSKKQVSLEQIFKEVAKQTGYHVFYADKSLDAGKRIDVNFKNTTLTAVMELCLQKQDLSYAVEDKSIVIRVKEKSIIDKVVAYMAAIDVRGRILDETGQGLPKATIKIKGTERTVLTNEKGEFQLDNIEENAILQVFYIGYQTKEISAAALKLNSSIQLEVKTGELEEVQVMVNTGYQQIPKERATGSFTLIDNATLNKQVGVNILNRLDGVTNSIAFDKAENRAKLTVRGVSTINGAMAPLIILDNFPYEGDVNNINPNDIESISVLKDAAASSIWGARAGNGVIVIVTKKGRYSQPLKIQFNSNVTVTGKPNLFDLKQMSTSDFIDVEQKLFAAGAYKVQESDKRKPELSEVLELLIAARDKKMTDADAKSRIDALRGIDSRNEISKYMYQAAVNQQYALNFQGGADKMTYMISGGYDRNLSVLSEKYDRINLRAANTFKATDKLQISTSLYYTNSHTKSGKSGYKMNELGAKKIYPYSRLADDQGNAVPFNVYRKTYTDTAGMGKLMDWKLYPLEDYQHNVTKVNLQSIMANVGLSYELTKDLNLDLKYQYENQQIKSSSLQDLNSFYTRDILNSFSKLNRKTGVVTYNAPYGAILGNTTNSVISQNGRFQLNYNKRVGDHQIAALAGTEVRQISTVMNAHRTYGYDDENLKIGRPDYLNSYPNFISGNTQFLSDGAKADELLNNFVSLFGNAAYTYKGKYTLSGSVRKDMSNLFGVKTNEKGVPLWSAGASWNISDESFYNLAFLPYLKLRTTYGASGNLDSRRTAVLTLQSAGAAFYTGFPQSVISQIPNQELRWERVKMFNIGADFGLINNVLSGSIEYYHKKGTDLFGLEDMDYTTTGVTRMLKNVANMSGNGIDVELSSKVIDRTFKWSQRLNFSYNTNKVTKYLLKSTNGTDYVNDGRTLAPLPLVGQPVFLIVVHKWAGLDPVTGDPQGYLNGQPSKNYKEFTGANSKISDMVFVGSATPTVFGNFMNTLSWKELSLTVNLTYKMGHYFRRTSVDYNRLVGVSGTGGHADYASRWQKPGDEKHTDVPSFVYPNNIDRNNFYNSSEVLISKADHIRLQFVNLAYTLKKSHWSKLPVQEIQFFANGNNLGILWSANKFGIDPEYNNEFNPKASFSFGLKADF</sequence>
<dbReference type="GO" id="GO:0009279">
    <property type="term" value="C:cell outer membrane"/>
    <property type="evidence" value="ECO:0007669"/>
    <property type="project" value="UniProtKB-SubCell"/>
</dbReference>
<feature type="domain" description="TonB-dependent receptor plug" evidence="8">
    <location>
        <begin position="229"/>
        <end position="332"/>
    </location>
</feature>
<evidence type="ECO:0000256" key="7">
    <source>
        <dbReference type="PROSITE-ProRule" id="PRU01360"/>
    </source>
</evidence>
<evidence type="ECO:0000256" key="4">
    <source>
        <dbReference type="ARBA" id="ARBA00022692"/>
    </source>
</evidence>
<dbReference type="Gene3D" id="2.40.170.20">
    <property type="entry name" value="TonB-dependent receptor, beta-barrel domain"/>
    <property type="match status" value="1"/>
</dbReference>
<protein>
    <submittedName>
        <fullName evidence="9">TonB-linked outer membrane protein, SusC/RagA family</fullName>
    </submittedName>
</protein>
<dbReference type="SUPFAM" id="SSF56935">
    <property type="entry name" value="Porins"/>
    <property type="match status" value="1"/>
</dbReference>
<accession>A0A1G9W7N4</accession>
<evidence type="ECO:0000313" key="10">
    <source>
        <dbReference type="Proteomes" id="UP000183200"/>
    </source>
</evidence>
<dbReference type="EMBL" id="FNGY01000005">
    <property type="protein sequence ID" value="SDM80532.1"/>
    <property type="molecule type" value="Genomic_DNA"/>
</dbReference>
<dbReference type="Gene3D" id="2.170.130.10">
    <property type="entry name" value="TonB-dependent receptor, plug domain"/>
    <property type="match status" value="1"/>
</dbReference>
<dbReference type="Gene3D" id="2.60.40.1120">
    <property type="entry name" value="Carboxypeptidase-like, regulatory domain"/>
    <property type="match status" value="1"/>
</dbReference>
<keyword evidence="3 7" id="KW-1134">Transmembrane beta strand</keyword>
<comment type="subcellular location">
    <subcellularLocation>
        <location evidence="1 7">Cell outer membrane</location>
        <topology evidence="1 7">Multi-pass membrane protein</topology>
    </subcellularLocation>
</comment>
<keyword evidence="6 7" id="KW-0998">Cell outer membrane</keyword>
<evidence type="ECO:0000259" key="8">
    <source>
        <dbReference type="Pfam" id="PF07715"/>
    </source>
</evidence>
<dbReference type="NCBIfam" id="TIGR04057">
    <property type="entry name" value="SusC_RagA_signa"/>
    <property type="match status" value="1"/>
</dbReference>
<dbReference type="InterPro" id="IPR036942">
    <property type="entry name" value="Beta-barrel_TonB_sf"/>
</dbReference>
<dbReference type="InterPro" id="IPR023996">
    <property type="entry name" value="TonB-dep_OMP_SusC/RagA"/>
</dbReference>
<gene>
    <name evidence="9" type="ORF">SAMN05421820_10589</name>
</gene>
<dbReference type="Proteomes" id="UP000183200">
    <property type="component" value="Unassembled WGS sequence"/>
</dbReference>
<organism evidence="9 10">
    <name type="scientific">Pedobacter steynii</name>
    <dbReference type="NCBI Taxonomy" id="430522"/>
    <lineage>
        <taxon>Bacteria</taxon>
        <taxon>Pseudomonadati</taxon>
        <taxon>Bacteroidota</taxon>
        <taxon>Sphingobacteriia</taxon>
        <taxon>Sphingobacteriales</taxon>
        <taxon>Sphingobacteriaceae</taxon>
        <taxon>Pedobacter</taxon>
    </lineage>
</organism>
<dbReference type="Pfam" id="PF07715">
    <property type="entry name" value="Plug"/>
    <property type="match status" value="1"/>
</dbReference>
<evidence type="ECO:0000256" key="1">
    <source>
        <dbReference type="ARBA" id="ARBA00004571"/>
    </source>
</evidence>
<dbReference type="SUPFAM" id="SSF49464">
    <property type="entry name" value="Carboxypeptidase regulatory domain-like"/>
    <property type="match status" value="1"/>
</dbReference>
<dbReference type="InterPro" id="IPR039426">
    <property type="entry name" value="TonB-dep_rcpt-like"/>
</dbReference>
<dbReference type="OrthoDB" id="9768177at2"/>
<reference evidence="10" key="1">
    <citation type="submission" date="2016-10" db="EMBL/GenBank/DDBJ databases">
        <authorList>
            <person name="Varghese N."/>
            <person name="Submissions S."/>
        </authorList>
    </citation>
    <scope>NUCLEOTIDE SEQUENCE [LARGE SCALE GENOMIC DNA]</scope>
    <source>
        <strain evidence="10">DSM 19110</strain>
    </source>
</reference>
<name>A0A1G9W7N4_9SPHI</name>
<dbReference type="InterPro" id="IPR023997">
    <property type="entry name" value="TonB-dep_OMP_SusC/RagA_CS"/>
</dbReference>
<dbReference type="PROSITE" id="PS52016">
    <property type="entry name" value="TONB_DEPENDENT_REC_3"/>
    <property type="match status" value="1"/>
</dbReference>
<evidence type="ECO:0000256" key="3">
    <source>
        <dbReference type="ARBA" id="ARBA00022452"/>
    </source>
</evidence>
<comment type="similarity">
    <text evidence="7">Belongs to the TonB-dependent receptor family.</text>
</comment>